<feature type="compositionally biased region" description="Polar residues" evidence="2">
    <location>
        <begin position="707"/>
        <end position="716"/>
    </location>
</feature>
<evidence type="ECO:0000256" key="2">
    <source>
        <dbReference type="SAM" id="MobiDB-lite"/>
    </source>
</evidence>
<proteinExistence type="inferred from homology"/>
<dbReference type="AlphaFoldDB" id="A0A8S1GY83"/>
<dbReference type="PANTHER" id="PTHR21705:SF11">
    <property type="entry name" value="FHIP FAMILY PROTEIN CG3558"/>
    <property type="match status" value="1"/>
</dbReference>
<comment type="similarity">
    <text evidence="1">Belongs to the FHIP family.</text>
</comment>
<evidence type="ECO:0000313" key="4">
    <source>
        <dbReference type="EMBL" id="CAD6188257.1"/>
    </source>
</evidence>
<feature type="domain" description="FHF complex subunit HOOK-interacting protein C-terminal" evidence="3">
    <location>
        <begin position="726"/>
        <end position="813"/>
    </location>
</feature>
<accession>A0A8S1GY83</accession>
<feature type="region of interest" description="Disordered" evidence="2">
    <location>
        <begin position="516"/>
        <end position="540"/>
    </location>
</feature>
<dbReference type="Pfam" id="PF19314">
    <property type="entry name" value="DUF5917"/>
    <property type="match status" value="1"/>
</dbReference>
<protein>
    <recommendedName>
        <fullName evidence="3">FHF complex subunit HOOK-interacting protein C-terminal domain-containing protein</fullName>
    </recommendedName>
</protein>
<organism evidence="4 5">
    <name type="scientific">Caenorhabditis auriculariae</name>
    <dbReference type="NCBI Taxonomy" id="2777116"/>
    <lineage>
        <taxon>Eukaryota</taxon>
        <taxon>Metazoa</taxon>
        <taxon>Ecdysozoa</taxon>
        <taxon>Nematoda</taxon>
        <taxon>Chromadorea</taxon>
        <taxon>Rhabditida</taxon>
        <taxon>Rhabditina</taxon>
        <taxon>Rhabditomorpha</taxon>
        <taxon>Rhabditoidea</taxon>
        <taxon>Rhabditidae</taxon>
        <taxon>Peloderinae</taxon>
        <taxon>Caenorhabditis</taxon>
    </lineage>
</organism>
<dbReference type="Proteomes" id="UP000835052">
    <property type="component" value="Unassembled WGS sequence"/>
</dbReference>
<name>A0A8S1GY83_9PELO</name>
<dbReference type="PANTHER" id="PTHR21705">
    <property type="entry name" value="RAI16 PROTEIN-RELATED"/>
    <property type="match status" value="1"/>
</dbReference>
<reference evidence="4" key="1">
    <citation type="submission" date="2020-10" db="EMBL/GenBank/DDBJ databases">
        <authorList>
            <person name="Kikuchi T."/>
        </authorList>
    </citation>
    <scope>NUCLEOTIDE SEQUENCE</scope>
    <source>
        <strain evidence="4">NKZ352</strain>
    </source>
</reference>
<dbReference type="InterPro" id="IPR019384">
    <property type="entry name" value="FHIP"/>
</dbReference>
<dbReference type="OrthoDB" id="6287422at2759"/>
<evidence type="ECO:0000259" key="3">
    <source>
        <dbReference type="Pfam" id="PF19314"/>
    </source>
</evidence>
<sequence>MIRWLNKISTLNSPEASATSLNASSPNKWNSAYASDPSEWERIFDAKWAVAEKVLEKKLTDVEHDVNYEEMTSLLESASHMCNLLMLEVNSQPEPAIGPILDRYFTQQIFERILDWAIQLPEFLKPTCQLALIRMYEGIVGGSHTQNHCLLVHKPILNPLLRLCEWCKRADGMWYREPKRGDPSTTEKHFVLLLNQICTKLAEDRTLLHFFFYRANGFEQFTVFTLLIPFLYEQNDVGQLSRDALLLILSVSAHHSSIAEFVASKTDFCPVVATGLSGCFSQLDRVLLGDGGERSLDEQKADALLDFHSSLLFCNAVVQAGHVRVVEQICDFFYSGFLISVVKPVLLQDDREWIAACLSYLQMCVEVITESALLFTIFRLLLTERDDGGSILYERIILFTTVRDKAAVVSLSLLESLSQLCCEDFMLATIFHPLLSTKVANRRNISKTVQDRNRCVSLSEKILEAVPSCILPFREVCSQHTLATYLTESRIRMEARCEQCAEWKWRYDGSRPKSYLANDSDDEPSSQINLSVRSSSRSSTSLGLHGVNRYFHSSHTSSDYVNGDVGALGLPTRNDSLDSNETEFEEDANFVLPPLNDSRLMTSSMVDYFQIASLDDLSESDDQMTNTQMTVVEPETDGEMMNSFILSGWQDVEDKETLLSLLGKRAPTTTSLTTDQLVDFVEQKLNSMQRDPAENTIDQPRRDSFSTEKPTTTGFSVSSCSENPLLLTSLLQALDSLCDNSLPFNIELCNLLATLLSFPQPILSFYLFDSKNDNSKNSIISTLNNLKTRIDCMAEGVEGFEVWVGRALRTLEMRSVRIRRQHHYNAKAENNTDDSISTLFWGRSFGGSRRLATYRLHSHKWMESLDSQRDDTTAKQTAHAAILLANLCQMLAAIVIQQSVSTYFVFSNSPSSAQQARVFYLFPRLTRSNSI</sequence>
<keyword evidence="5" id="KW-1185">Reference proteome</keyword>
<gene>
    <name evidence="4" type="ORF">CAUJ_LOCUS4176</name>
</gene>
<evidence type="ECO:0000256" key="1">
    <source>
        <dbReference type="ARBA" id="ARBA00024336"/>
    </source>
</evidence>
<comment type="caution">
    <text evidence="4">The sequence shown here is derived from an EMBL/GenBank/DDBJ whole genome shotgun (WGS) entry which is preliminary data.</text>
</comment>
<dbReference type="Pfam" id="PF10257">
    <property type="entry name" value="RAI16-like"/>
    <property type="match status" value="1"/>
</dbReference>
<dbReference type="InterPro" id="IPR045669">
    <property type="entry name" value="FHIP_C"/>
</dbReference>
<feature type="compositionally biased region" description="Low complexity" evidence="2">
    <location>
        <begin position="525"/>
        <end position="540"/>
    </location>
</feature>
<evidence type="ECO:0000313" key="5">
    <source>
        <dbReference type="Proteomes" id="UP000835052"/>
    </source>
</evidence>
<dbReference type="EMBL" id="CAJGYM010000008">
    <property type="protein sequence ID" value="CAD6188257.1"/>
    <property type="molecule type" value="Genomic_DNA"/>
</dbReference>
<feature type="region of interest" description="Disordered" evidence="2">
    <location>
        <begin position="691"/>
        <end position="716"/>
    </location>
</feature>